<name>A0A0L0G8G6_9EUKA</name>
<dbReference type="GeneID" id="25903122"/>
<evidence type="ECO:0000256" key="1">
    <source>
        <dbReference type="SAM" id="MobiDB-lite"/>
    </source>
</evidence>
<evidence type="ECO:0000313" key="2">
    <source>
        <dbReference type="EMBL" id="KNC85199.1"/>
    </source>
</evidence>
<keyword evidence="3" id="KW-1185">Reference proteome</keyword>
<feature type="region of interest" description="Disordered" evidence="1">
    <location>
        <begin position="1"/>
        <end position="69"/>
    </location>
</feature>
<organism evidence="2 3">
    <name type="scientific">Sphaeroforma arctica JP610</name>
    <dbReference type="NCBI Taxonomy" id="667725"/>
    <lineage>
        <taxon>Eukaryota</taxon>
        <taxon>Ichthyosporea</taxon>
        <taxon>Ichthyophonida</taxon>
        <taxon>Sphaeroforma</taxon>
    </lineage>
</organism>
<sequence>MSRMASEQEPVPNPPTEGNPQNAPEVVPKDKPTEEPKPDQAEAKTYLSSSGDSSPPAAIPTTTQDADPSHAFIHIEQVDGSKNEADM</sequence>
<dbReference type="AlphaFoldDB" id="A0A0L0G8G6"/>
<accession>A0A0L0G8G6</accession>
<dbReference type="Proteomes" id="UP000054560">
    <property type="component" value="Unassembled WGS sequence"/>
</dbReference>
<evidence type="ECO:0000313" key="3">
    <source>
        <dbReference type="Proteomes" id="UP000054560"/>
    </source>
</evidence>
<dbReference type="EMBL" id="KQ241715">
    <property type="protein sequence ID" value="KNC85199.1"/>
    <property type="molecule type" value="Genomic_DNA"/>
</dbReference>
<dbReference type="RefSeq" id="XP_014159101.1">
    <property type="nucleotide sequence ID" value="XM_014303626.1"/>
</dbReference>
<protein>
    <submittedName>
        <fullName evidence="2">Uncharacterized protein</fullName>
    </submittedName>
</protein>
<feature type="compositionally biased region" description="Basic and acidic residues" evidence="1">
    <location>
        <begin position="27"/>
        <end position="42"/>
    </location>
</feature>
<gene>
    <name evidence="2" type="ORF">SARC_02618</name>
</gene>
<proteinExistence type="predicted"/>
<reference evidence="2 3" key="1">
    <citation type="submission" date="2011-02" db="EMBL/GenBank/DDBJ databases">
        <title>The Genome Sequence of Sphaeroforma arctica JP610.</title>
        <authorList>
            <consortium name="The Broad Institute Genome Sequencing Platform"/>
            <person name="Russ C."/>
            <person name="Cuomo C."/>
            <person name="Young S.K."/>
            <person name="Zeng Q."/>
            <person name="Gargeya S."/>
            <person name="Alvarado L."/>
            <person name="Berlin A."/>
            <person name="Chapman S.B."/>
            <person name="Chen Z."/>
            <person name="Freedman E."/>
            <person name="Gellesch M."/>
            <person name="Goldberg J."/>
            <person name="Griggs A."/>
            <person name="Gujja S."/>
            <person name="Heilman E."/>
            <person name="Heiman D."/>
            <person name="Howarth C."/>
            <person name="Mehta T."/>
            <person name="Neiman D."/>
            <person name="Pearson M."/>
            <person name="Roberts A."/>
            <person name="Saif S."/>
            <person name="Shea T."/>
            <person name="Shenoy N."/>
            <person name="Sisk P."/>
            <person name="Stolte C."/>
            <person name="Sykes S."/>
            <person name="White J."/>
            <person name="Yandava C."/>
            <person name="Burger G."/>
            <person name="Gray M.W."/>
            <person name="Holland P.W.H."/>
            <person name="King N."/>
            <person name="Lang F.B.F."/>
            <person name="Roger A.J."/>
            <person name="Ruiz-Trillo I."/>
            <person name="Haas B."/>
            <person name="Nusbaum C."/>
            <person name="Birren B."/>
        </authorList>
    </citation>
    <scope>NUCLEOTIDE SEQUENCE [LARGE SCALE GENOMIC DNA]</scope>
    <source>
        <strain evidence="2 3">JP610</strain>
    </source>
</reference>